<keyword evidence="5" id="KW-1185">Reference proteome</keyword>
<dbReference type="Proteomes" id="UP000693970">
    <property type="component" value="Unassembled WGS sequence"/>
</dbReference>
<sequence length="142" mass="15225">MSSLVHLGRLGAVRARLPTITSSLSATSRWSDVAATTTTTATTTGNHPLRIMQRGMATKKQGGSTNNGRDSIGRRLGVKILSGQPAKAGSILVRQRGQKFRAGDNVGMGKDHTLFAKVPGIVHMTKLETNKKRNVVHVLEEL</sequence>
<reference evidence="4" key="2">
    <citation type="submission" date="2021-04" db="EMBL/GenBank/DDBJ databases">
        <authorList>
            <person name="Podell S."/>
        </authorList>
    </citation>
    <scope>NUCLEOTIDE SEQUENCE</scope>
    <source>
        <strain evidence="4">Hildebrandi</strain>
    </source>
</reference>
<gene>
    <name evidence="4" type="ORF">IV203_003462</name>
</gene>
<name>A0A9K3L3J9_9STRA</name>
<dbReference type="FunFam" id="2.40.50.100:FF:000060">
    <property type="entry name" value="Apicoplast ribosomal protein L27"/>
    <property type="match status" value="1"/>
</dbReference>
<protein>
    <submittedName>
        <fullName evidence="4">Ribosomal protein L27</fullName>
    </submittedName>
</protein>
<reference evidence="4" key="1">
    <citation type="journal article" date="2021" name="Sci. Rep.">
        <title>Diploid genomic architecture of Nitzschia inconspicua, an elite biomass production diatom.</title>
        <authorList>
            <person name="Oliver A."/>
            <person name="Podell S."/>
            <person name="Pinowska A."/>
            <person name="Traller J.C."/>
            <person name="Smith S.R."/>
            <person name="McClure R."/>
            <person name="Beliaev A."/>
            <person name="Bohutskyi P."/>
            <person name="Hill E.A."/>
            <person name="Rabines A."/>
            <person name="Zheng H."/>
            <person name="Allen L.Z."/>
            <person name="Kuo A."/>
            <person name="Grigoriev I.V."/>
            <person name="Allen A.E."/>
            <person name="Hazlebeck D."/>
            <person name="Allen E.E."/>
        </authorList>
    </citation>
    <scope>NUCLEOTIDE SEQUENCE</scope>
    <source>
        <strain evidence="4">Hildebrandi</strain>
    </source>
</reference>
<proteinExistence type="inferred from homology"/>
<evidence type="ECO:0000256" key="1">
    <source>
        <dbReference type="ARBA" id="ARBA00010797"/>
    </source>
</evidence>
<accession>A0A9K3L3J9</accession>
<keyword evidence="3" id="KW-0687">Ribonucleoprotein</keyword>
<dbReference type="AlphaFoldDB" id="A0A9K3L3J9"/>
<evidence type="ECO:0000313" key="5">
    <source>
        <dbReference type="Proteomes" id="UP000693970"/>
    </source>
</evidence>
<evidence type="ECO:0000256" key="3">
    <source>
        <dbReference type="ARBA" id="ARBA00023274"/>
    </source>
</evidence>
<dbReference type="EMBL" id="JAGRRH010000016">
    <property type="protein sequence ID" value="KAG7354106.1"/>
    <property type="molecule type" value="Genomic_DNA"/>
</dbReference>
<dbReference type="GO" id="GO:0003735">
    <property type="term" value="F:structural constituent of ribosome"/>
    <property type="evidence" value="ECO:0007669"/>
    <property type="project" value="InterPro"/>
</dbReference>
<dbReference type="OrthoDB" id="1867012at2759"/>
<dbReference type="GO" id="GO:0006412">
    <property type="term" value="P:translation"/>
    <property type="evidence" value="ECO:0007669"/>
    <property type="project" value="InterPro"/>
</dbReference>
<dbReference type="PANTHER" id="PTHR15893">
    <property type="entry name" value="RIBOSOMAL PROTEIN L27"/>
    <property type="match status" value="1"/>
</dbReference>
<evidence type="ECO:0000256" key="2">
    <source>
        <dbReference type="ARBA" id="ARBA00022980"/>
    </source>
</evidence>
<keyword evidence="2 4" id="KW-0689">Ribosomal protein</keyword>
<organism evidence="4 5">
    <name type="scientific">Nitzschia inconspicua</name>
    <dbReference type="NCBI Taxonomy" id="303405"/>
    <lineage>
        <taxon>Eukaryota</taxon>
        <taxon>Sar</taxon>
        <taxon>Stramenopiles</taxon>
        <taxon>Ochrophyta</taxon>
        <taxon>Bacillariophyta</taxon>
        <taxon>Bacillariophyceae</taxon>
        <taxon>Bacillariophycidae</taxon>
        <taxon>Bacillariales</taxon>
        <taxon>Bacillariaceae</taxon>
        <taxon>Nitzschia</taxon>
    </lineage>
</organism>
<dbReference type="InterPro" id="IPR001684">
    <property type="entry name" value="Ribosomal_bL27"/>
</dbReference>
<dbReference type="PANTHER" id="PTHR15893:SF0">
    <property type="entry name" value="LARGE RIBOSOMAL SUBUNIT PROTEIN BL27M"/>
    <property type="match status" value="1"/>
</dbReference>
<dbReference type="InterPro" id="IPR018261">
    <property type="entry name" value="Ribosomal_bL27_CS"/>
</dbReference>
<dbReference type="GO" id="GO:0005762">
    <property type="term" value="C:mitochondrial large ribosomal subunit"/>
    <property type="evidence" value="ECO:0007669"/>
    <property type="project" value="TreeGrafter"/>
</dbReference>
<dbReference type="Pfam" id="PF01016">
    <property type="entry name" value="Ribosomal_L27"/>
    <property type="match status" value="1"/>
</dbReference>
<comment type="similarity">
    <text evidence="1">Belongs to the bacterial ribosomal protein bL27 family.</text>
</comment>
<evidence type="ECO:0000313" key="4">
    <source>
        <dbReference type="EMBL" id="KAG7354106.1"/>
    </source>
</evidence>
<comment type="caution">
    <text evidence="4">The sequence shown here is derived from an EMBL/GenBank/DDBJ whole genome shotgun (WGS) entry which is preliminary data.</text>
</comment>
<dbReference type="NCBIfam" id="TIGR00062">
    <property type="entry name" value="L27"/>
    <property type="match status" value="1"/>
</dbReference>
<dbReference type="PROSITE" id="PS00831">
    <property type="entry name" value="RIBOSOMAL_L27"/>
    <property type="match status" value="1"/>
</dbReference>